<dbReference type="EMBL" id="UOFR01000019">
    <property type="protein sequence ID" value="VAW93512.1"/>
    <property type="molecule type" value="Genomic_DNA"/>
</dbReference>
<feature type="domain" description="PD-(D/E)XK endonuclease-like" evidence="1">
    <location>
        <begin position="710"/>
        <end position="969"/>
    </location>
</feature>
<dbReference type="SUPFAM" id="SSF52540">
    <property type="entry name" value="P-loop containing nucleoside triphosphate hydrolases"/>
    <property type="match status" value="1"/>
</dbReference>
<dbReference type="Pfam" id="PF12705">
    <property type="entry name" value="PDDEXK_1"/>
    <property type="match status" value="1"/>
</dbReference>
<gene>
    <name evidence="2" type="ORF">MNBD_GAMMA21-1908</name>
</gene>
<dbReference type="InterPro" id="IPR027417">
    <property type="entry name" value="P-loop_NTPase"/>
</dbReference>
<reference evidence="2" key="1">
    <citation type="submission" date="2018-06" db="EMBL/GenBank/DDBJ databases">
        <authorList>
            <person name="Zhirakovskaya E."/>
        </authorList>
    </citation>
    <scope>NUCLEOTIDE SEQUENCE</scope>
</reference>
<evidence type="ECO:0000259" key="1">
    <source>
        <dbReference type="Pfam" id="PF12705"/>
    </source>
</evidence>
<dbReference type="SUPFAM" id="SSF52980">
    <property type="entry name" value="Restriction endonuclease-like"/>
    <property type="match status" value="1"/>
</dbReference>
<dbReference type="InterPro" id="IPR038726">
    <property type="entry name" value="PDDEXK_AddAB-type"/>
</dbReference>
<protein>
    <recommendedName>
        <fullName evidence="1">PD-(D/E)XK endonuclease-like domain-containing protein</fullName>
    </recommendedName>
</protein>
<dbReference type="InterPro" id="IPR011604">
    <property type="entry name" value="PDDEXK-like_dom_sf"/>
</dbReference>
<organism evidence="2">
    <name type="scientific">hydrothermal vent metagenome</name>
    <dbReference type="NCBI Taxonomy" id="652676"/>
    <lineage>
        <taxon>unclassified sequences</taxon>
        <taxon>metagenomes</taxon>
        <taxon>ecological metagenomes</taxon>
    </lineage>
</organism>
<dbReference type="InterPro" id="IPR011335">
    <property type="entry name" value="Restrct_endonuc-II-like"/>
</dbReference>
<sequence>MASAKHTHDNIHFLADPKTALSDMAHFILDNSTNLPNLSQTQIILNESRLASPFRNTLLQVATEINHTALLGPYFFSLDQWLEQYRPNDVTVCDEQVRLLILVEALIDSPDLLKQANPWTLADSLLLLFDELTLNKIDIAINLEQFSEQLANWYASDKQKTQHYSGLQHEAQLVYQLWHGWHEQLAAQGLSDTGSAHIRSLNKSLQLERPDQQLHLIGIEPTYTTQQHWLIKLLENDRVHLWILGQPSLPRDISRIDDRVYKVADTFSYPLSANQSATPFNQTLAAIFSRTPQLQERALTFTKQHPHSALAGKLSIYRSNSAEQQTHAIDTQIRKWIIEGKQRIAVISENRLMARRLRALLERADVPLYDAAGWTLSTTRAAANIESLLLCIEEDFEKDALLDLLKSGFMKTKDDSKSFKHLIYRLEHDIIQHEQITNNLDRYQQAILNRQDRLKDIWTFSPSHLLELLEDMKTATTKLQGYFNQEVVQEELIGTLIETLDALGLTESFAQDPAGNLILNVLQDMLSAAKKQPFRTSWYQFRAWLARNLENRYFQLSSSTSGVQLFNLAQAEFQHFDAVIVAGLEYESFPGSPPVLTFFNNHVRAQLQLPEIDEFYQQRLRQFTNVLNSADTILLTYRKEQNGESIHISPWVSAIEQFHTLAYNDDLSADKLNAILSAQNTQVIRCDTKALPDIQQQPTPVIPATLVPKSISASSYQQLINCPYQFFSSYCLKLRPPEEIQQALSKREYGERVHLCLEAFHSDKPQLPGPFTKKITEQTRQQAEALMFQIAEAVFEYDIEENYIHKGWYHQWLNVIPVYINWFIKKKTNTVIKETEQKLKRVINDELTLNGRIDRIDQEDGKFEVIDYKTGTLPNKKDVLNGEQVQLPFYALLADSMLASVESVGYLAVGKDKNFREMFPLKGDELNELAELTLQRLTGIIEEIKQGQGLPAWENTRVCQYCDMTTLCREGTWQS</sequence>
<proteinExistence type="predicted"/>
<dbReference type="Gene3D" id="3.90.320.10">
    <property type="match status" value="1"/>
</dbReference>
<evidence type="ECO:0000313" key="2">
    <source>
        <dbReference type="EMBL" id="VAW93512.1"/>
    </source>
</evidence>
<name>A0A3B1A183_9ZZZZ</name>
<accession>A0A3B1A183</accession>
<dbReference type="AlphaFoldDB" id="A0A3B1A183"/>